<name>A0A1I2C2S4_9GAMM</name>
<evidence type="ECO:0000313" key="2">
    <source>
        <dbReference type="Proteomes" id="UP000199477"/>
    </source>
</evidence>
<accession>A0A1I2C2S4</accession>
<organism evidence="1 2">
    <name type="scientific">Dyella marensis</name>
    <dbReference type="NCBI Taxonomy" id="500610"/>
    <lineage>
        <taxon>Bacteria</taxon>
        <taxon>Pseudomonadati</taxon>
        <taxon>Pseudomonadota</taxon>
        <taxon>Gammaproteobacteria</taxon>
        <taxon>Lysobacterales</taxon>
        <taxon>Rhodanobacteraceae</taxon>
        <taxon>Dyella</taxon>
    </lineage>
</organism>
<keyword evidence="2" id="KW-1185">Reference proteome</keyword>
<dbReference type="AlphaFoldDB" id="A0A1I2C2S4"/>
<dbReference type="Pfam" id="PF12779">
    <property type="entry name" value="WXXGXW"/>
    <property type="match status" value="1"/>
</dbReference>
<dbReference type="RefSeq" id="WP_026636097.1">
    <property type="nucleotide sequence ID" value="NZ_FONH01000003.1"/>
</dbReference>
<dbReference type="STRING" id="500610.SAMN02799615_01336"/>
<proteinExistence type="predicted"/>
<protein>
    <submittedName>
        <fullName evidence="1">YXWGXW repeat-containing protein</fullName>
    </submittedName>
</protein>
<dbReference type="Proteomes" id="UP000199477">
    <property type="component" value="Unassembled WGS sequence"/>
</dbReference>
<dbReference type="PROSITE" id="PS51257">
    <property type="entry name" value="PROKAR_LIPOPROTEIN"/>
    <property type="match status" value="1"/>
</dbReference>
<reference evidence="2" key="1">
    <citation type="submission" date="2016-10" db="EMBL/GenBank/DDBJ databases">
        <authorList>
            <person name="Varghese N."/>
            <person name="Submissions S."/>
        </authorList>
    </citation>
    <scope>NUCLEOTIDE SEQUENCE [LARGE SCALE GENOMIC DNA]</scope>
    <source>
        <strain evidence="2">UNC178MFTsu3.1</strain>
    </source>
</reference>
<sequence length="116" mass="13511">MQIRIVALAALTMLASGCVEERVVHDRPVVIERPVVRREVVEVVAPQPPPERLVEVEPARRPGYVWARGYWRWSGREYVAVPGHWEIERPGYHYVHPHYEHHNDGWHLNVGVWVNG</sequence>
<evidence type="ECO:0000313" key="1">
    <source>
        <dbReference type="EMBL" id="SFE62468.1"/>
    </source>
</evidence>
<dbReference type="EMBL" id="FONH01000003">
    <property type="protein sequence ID" value="SFE62468.1"/>
    <property type="molecule type" value="Genomic_DNA"/>
</dbReference>
<dbReference type="InterPro" id="IPR024447">
    <property type="entry name" value="YXWGXW_rpt"/>
</dbReference>
<gene>
    <name evidence="1" type="ORF">SAMN02799615_01336</name>
</gene>